<name>A0A3N2D0R1_9MICO</name>
<dbReference type="EMBL" id="RKHQ01000002">
    <property type="protein sequence ID" value="ROR93333.1"/>
    <property type="molecule type" value="Genomic_DNA"/>
</dbReference>
<evidence type="ECO:0000313" key="2">
    <source>
        <dbReference type="Proteomes" id="UP000275356"/>
    </source>
</evidence>
<comment type="caution">
    <text evidence="1">The sequence shown here is derived from an EMBL/GenBank/DDBJ whole genome shotgun (WGS) entry which is preliminary data.</text>
</comment>
<dbReference type="Proteomes" id="UP000275356">
    <property type="component" value="Unassembled WGS sequence"/>
</dbReference>
<evidence type="ECO:0000313" key="1">
    <source>
        <dbReference type="EMBL" id="ROR93333.1"/>
    </source>
</evidence>
<gene>
    <name evidence="1" type="ORF">EDD28_2745</name>
</gene>
<keyword evidence="2" id="KW-1185">Reference proteome</keyword>
<dbReference type="OrthoDB" id="5193525at2"/>
<sequence length="71" mass="8104">MTQGAVVCSARGCRSEAVWAIEWRNPRIHGEDRRKVWTACEEHVDSLREFLTARSFPLEIGLLREGHGVAR</sequence>
<protein>
    <recommendedName>
        <fullName evidence="3">Acetone carboxylase</fullName>
    </recommendedName>
</protein>
<proteinExistence type="predicted"/>
<accession>A0A3N2D0R1</accession>
<dbReference type="AlphaFoldDB" id="A0A3N2D0R1"/>
<organism evidence="1 2">
    <name type="scientific">Salana multivorans</name>
    <dbReference type="NCBI Taxonomy" id="120377"/>
    <lineage>
        <taxon>Bacteria</taxon>
        <taxon>Bacillati</taxon>
        <taxon>Actinomycetota</taxon>
        <taxon>Actinomycetes</taxon>
        <taxon>Micrococcales</taxon>
        <taxon>Beutenbergiaceae</taxon>
        <taxon>Salana</taxon>
    </lineage>
</organism>
<reference evidence="1 2" key="1">
    <citation type="submission" date="2018-11" db="EMBL/GenBank/DDBJ databases">
        <title>Sequencing the genomes of 1000 actinobacteria strains.</title>
        <authorList>
            <person name="Klenk H.-P."/>
        </authorList>
    </citation>
    <scope>NUCLEOTIDE SEQUENCE [LARGE SCALE GENOMIC DNA]</scope>
    <source>
        <strain evidence="1 2">DSM 13521</strain>
    </source>
</reference>
<dbReference type="RefSeq" id="WP_123740310.1">
    <property type="nucleotide sequence ID" value="NZ_CALFQU010000051.1"/>
</dbReference>
<evidence type="ECO:0008006" key="3">
    <source>
        <dbReference type="Google" id="ProtNLM"/>
    </source>
</evidence>